<gene>
    <name evidence="2" type="ORF">IE077_000100</name>
</gene>
<dbReference type="Pfam" id="PF16190">
    <property type="entry name" value="E1_FCCH"/>
    <property type="match status" value="1"/>
</dbReference>
<protein>
    <recommendedName>
        <fullName evidence="1">Ubiquitin-activating enzyme E1 FCCH domain-containing protein</fullName>
    </recommendedName>
</protein>
<reference evidence="2 3" key="1">
    <citation type="journal article" date="2020" name="bioRxiv">
        <title>Metabolic contributions of an alphaproteobacterial endosymbiont in the apicomplexan Cardiosporidium cionae.</title>
        <authorList>
            <person name="Hunter E.S."/>
            <person name="Paight C.J."/>
            <person name="Lane C.E."/>
        </authorList>
    </citation>
    <scope>NUCLEOTIDE SEQUENCE [LARGE SCALE GENOMIC DNA]</scope>
    <source>
        <strain evidence="2">ESH_2018</strain>
    </source>
</reference>
<name>A0ABQ7J4I5_9APIC</name>
<dbReference type="Proteomes" id="UP000823046">
    <property type="component" value="Unassembled WGS sequence"/>
</dbReference>
<feature type="non-terminal residue" evidence="2">
    <location>
        <position position="1"/>
    </location>
</feature>
<dbReference type="Gene3D" id="2.40.30.180">
    <property type="entry name" value="Ubiquitin-activating enzyme E1, FCCH domain"/>
    <property type="match status" value="1"/>
</dbReference>
<evidence type="ECO:0000313" key="3">
    <source>
        <dbReference type="Proteomes" id="UP000823046"/>
    </source>
</evidence>
<proteinExistence type="predicted"/>
<dbReference type="InterPro" id="IPR032418">
    <property type="entry name" value="E1_FCCH"/>
</dbReference>
<comment type="caution">
    <text evidence="2">The sequence shown here is derived from an EMBL/GenBank/DDBJ whole genome shotgun (WGS) entry which is preliminary data.</text>
</comment>
<keyword evidence="3" id="KW-1185">Reference proteome</keyword>
<accession>A0ABQ7J4I5</accession>
<organism evidence="2 3">
    <name type="scientific">Cardiosporidium cionae</name>
    <dbReference type="NCBI Taxonomy" id="476202"/>
    <lineage>
        <taxon>Eukaryota</taxon>
        <taxon>Sar</taxon>
        <taxon>Alveolata</taxon>
        <taxon>Apicomplexa</taxon>
        <taxon>Aconoidasida</taxon>
        <taxon>Nephromycida</taxon>
        <taxon>Cardiosporidium</taxon>
    </lineage>
</organism>
<evidence type="ECO:0000259" key="1">
    <source>
        <dbReference type="Pfam" id="PF16190"/>
    </source>
</evidence>
<evidence type="ECO:0000313" key="2">
    <source>
        <dbReference type="EMBL" id="KAF8817686.1"/>
    </source>
</evidence>
<sequence length="125" mass="13895">ETPKHLLIKYNAICRAQSPPIGFIAADCFGLAAYVFVDFGEKFICFDKDGEEAKSTIIAGITHEEVATVHTHTDKRLPFQTGDSVIFREVQGMIEINELPPMPIKVTGNNSFTIGDTSHYSLYTR</sequence>
<dbReference type="InterPro" id="IPR035985">
    <property type="entry name" value="Ubiquitin-activating_enz"/>
</dbReference>
<feature type="domain" description="Ubiquitin-activating enzyme E1 FCCH" evidence="1">
    <location>
        <begin position="66"/>
        <end position="125"/>
    </location>
</feature>
<dbReference type="SUPFAM" id="SSF69572">
    <property type="entry name" value="Activating enzymes of the ubiquitin-like proteins"/>
    <property type="match status" value="1"/>
</dbReference>
<dbReference type="InterPro" id="IPR042302">
    <property type="entry name" value="E1_FCCH_sf"/>
</dbReference>
<dbReference type="EMBL" id="JADAQX010002061">
    <property type="protein sequence ID" value="KAF8817686.1"/>
    <property type="molecule type" value="Genomic_DNA"/>
</dbReference>